<evidence type="ECO:0000313" key="6">
    <source>
        <dbReference type="Proteomes" id="UP000015100"/>
    </source>
</evidence>
<dbReference type="SUPFAM" id="SSF49899">
    <property type="entry name" value="Concanavalin A-like lectins/glucanases"/>
    <property type="match status" value="1"/>
</dbReference>
<sequence length="601" mass="68056">MHYFFKDKHKLMSKDDKRFFELLLTLSPRSENVATVPSDLGPDSISVELEGTPTPHIPYFINAEDNDSREPLSWAIEFGDIDGVNLLIQQKADIDDVDELGRTGLFYIASCRSDDVDPSDSIAILRALHEAGADMRILSANQSTAFMEAVQMQDPSVIREFIRILPRIRQNSDIYTNDPIQNPVEEVVDKDYLLQVDGTGANFLHFAASRFDRDGVNVTEILREVLQLLPENDQKTLISQRDWTASSYTPLFLAIEAMNLPLAWFECKVYHALLKEKSDNKKTRFNQSSVQVQQEKQSLFPRVDIEQLIISLLSTSPVGYENYKLLYLRDLAVHISGKSVLKKLKELGAPPQDLDGYGWNAFHLALNQGIDLSLFGQETTIPEYPSPRQPWRLEYDAQVEKMFSEDGLEFTSGDEPRLIHANVPIYLSSGRYYFELGVKYMATDETLGWSIGIYPMNQGFTAWNKEVGRTAGLGWLGIDGSVRDHTNWGEYKSPSMKLPEWGQNPDNLDTVGLGIDRPTESVFFTKNGEVVGIIKINIQNRYFPIVSIAPACTGRINLGDEPFKYQNWEDAIDDIQRAAKASSSMTEWKKEDEENSVCAMM</sequence>
<proteinExistence type="predicted"/>
<dbReference type="SMART" id="SM00449">
    <property type="entry name" value="SPRY"/>
    <property type="match status" value="1"/>
</dbReference>
<evidence type="ECO:0000259" key="4">
    <source>
        <dbReference type="PROSITE" id="PS50188"/>
    </source>
</evidence>
<accession>S8BLC9</accession>
<evidence type="ECO:0000256" key="1">
    <source>
        <dbReference type="ARBA" id="ARBA00022737"/>
    </source>
</evidence>
<keyword evidence="1" id="KW-0677">Repeat</keyword>
<dbReference type="InterPro" id="IPR001870">
    <property type="entry name" value="B30.2/SPRY"/>
</dbReference>
<dbReference type="Pfam" id="PF00622">
    <property type="entry name" value="SPRY"/>
    <property type="match status" value="1"/>
</dbReference>
<dbReference type="OrthoDB" id="4454093at2759"/>
<comment type="caution">
    <text evidence="5">The sequence shown here is derived from an EMBL/GenBank/DDBJ whole genome shotgun (WGS) entry which is preliminary data.</text>
</comment>
<dbReference type="InterPro" id="IPR002110">
    <property type="entry name" value="Ankyrin_rpt"/>
</dbReference>
<dbReference type="InterPro" id="IPR044736">
    <property type="entry name" value="Gid1/RanBPM/SPLA_SPRY"/>
</dbReference>
<gene>
    <name evidence="5" type="ORF">H072_10534</name>
</gene>
<dbReference type="SMART" id="SM00248">
    <property type="entry name" value="ANK"/>
    <property type="match status" value="4"/>
</dbReference>
<dbReference type="InterPro" id="IPR043136">
    <property type="entry name" value="B30.2/SPRY_sf"/>
</dbReference>
<dbReference type="InterPro" id="IPR013320">
    <property type="entry name" value="ConA-like_dom_sf"/>
</dbReference>
<dbReference type="STRING" id="1284197.S8BLC9"/>
<dbReference type="PROSITE" id="PS50088">
    <property type="entry name" value="ANK_REPEAT"/>
    <property type="match status" value="1"/>
</dbReference>
<dbReference type="Proteomes" id="UP000015100">
    <property type="component" value="Unassembled WGS sequence"/>
</dbReference>
<organism evidence="5 6">
    <name type="scientific">Dactylellina haptotyla (strain CBS 200.50)</name>
    <name type="common">Nematode-trapping fungus</name>
    <name type="synonym">Monacrosporium haptotylum</name>
    <dbReference type="NCBI Taxonomy" id="1284197"/>
    <lineage>
        <taxon>Eukaryota</taxon>
        <taxon>Fungi</taxon>
        <taxon>Dikarya</taxon>
        <taxon>Ascomycota</taxon>
        <taxon>Pezizomycotina</taxon>
        <taxon>Orbiliomycetes</taxon>
        <taxon>Orbiliales</taxon>
        <taxon>Orbiliaceae</taxon>
        <taxon>Dactylellina</taxon>
    </lineage>
</organism>
<dbReference type="PANTHER" id="PTHR24198:SF165">
    <property type="entry name" value="ANKYRIN REPEAT-CONTAINING PROTEIN-RELATED"/>
    <property type="match status" value="1"/>
</dbReference>
<dbReference type="InterPro" id="IPR036770">
    <property type="entry name" value="Ankyrin_rpt-contain_sf"/>
</dbReference>
<reference evidence="5 6" key="1">
    <citation type="journal article" date="2013" name="PLoS Genet.">
        <title>Genomic mechanisms accounting for the adaptation to parasitism in nematode-trapping fungi.</title>
        <authorList>
            <person name="Meerupati T."/>
            <person name="Andersson K.M."/>
            <person name="Friman E."/>
            <person name="Kumar D."/>
            <person name="Tunlid A."/>
            <person name="Ahren D."/>
        </authorList>
    </citation>
    <scope>NUCLEOTIDE SEQUENCE [LARGE SCALE GENOMIC DNA]</scope>
    <source>
        <strain evidence="5 6">CBS 200.50</strain>
    </source>
</reference>
<feature type="domain" description="B30.2/SPRY" evidence="4">
    <location>
        <begin position="368"/>
        <end position="563"/>
    </location>
</feature>
<dbReference type="SUPFAM" id="SSF48403">
    <property type="entry name" value="Ankyrin repeat"/>
    <property type="match status" value="1"/>
</dbReference>
<keyword evidence="6" id="KW-1185">Reference proteome</keyword>
<evidence type="ECO:0000256" key="2">
    <source>
        <dbReference type="ARBA" id="ARBA00023043"/>
    </source>
</evidence>
<dbReference type="PROSITE" id="PS50188">
    <property type="entry name" value="B302_SPRY"/>
    <property type="match status" value="1"/>
</dbReference>
<reference evidence="6" key="2">
    <citation type="submission" date="2013-04" db="EMBL/GenBank/DDBJ databases">
        <title>Genomic mechanisms accounting for the adaptation to parasitism in nematode-trapping fungi.</title>
        <authorList>
            <person name="Ahren D.G."/>
        </authorList>
    </citation>
    <scope>NUCLEOTIDE SEQUENCE [LARGE SCALE GENOMIC DNA]</scope>
    <source>
        <strain evidence="6">CBS 200.50</strain>
    </source>
</reference>
<dbReference type="Gene3D" id="2.60.120.920">
    <property type="match status" value="1"/>
</dbReference>
<dbReference type="InterPro" id="IPR003877">
    <property type="entry name" value="SPRY_dom"/>
</dbReference>
<dbReference type="AlphaFoldDB" id="S8BLC9"/>
<dbReference type="EMBL" id="AQGS01000985">
    <property type="protein sequence ID" value="EPS36062.1"/>
    <property type="molecule type" value="Genomic_DNA"/>
</dbReference>
<evidence type="ECO:0000256" key="3">
    <source>
        <dbReference type="PROSITE-ProRule" id="PRU00023"/>
    </source>
</evidence>
<evidence type="ECO:0000313" key="5">
    <source>
        <dbReference type="EMBL" id="EPS36062.1"/>
    </source>
</evidence>
<dbReference type="HOGENOM" id="CLU_454160_0_0_1"/>
<dbReference type="PANTHER" id="PTHR24198">
    <property type="entry name" value="ANKYRIN REPEAT AND PROTEIN KINASE DOMAIN-CONTAINING PROTEIN"/>
    <property type="match status" value="1"/>
</dbReference>
<protein>
    <recommendedName>
        <fullName evidence="4">B30.2/SPRY domain-containing protein</fullName>
    </recommendedName>
</protein>
<dbReference type="Gene3D" id="1.25.40.20">
    <property type="entry name" value="Ankyrin repeat-containing domain"/>
    <property type="match status" value="1"/>
</dbReference>
<keyword evidence="2 3" id="KW-0040">ANK repeat</keyword>
<name>S8BLC9_DACHA</name>
<feature type="repeat" description="ANK" evidence="3">
    <location>
        <begin position="67"/>
        <end position="99"/>
    </location>
</feature>
<dbReference type="CDD" id="cd12885">
    <property type="entry name" value="SPRY_RanBP_like"/>
    <property type="match status" value="1"/>
</dbReference>